<keyword evidence="1" id="KW-0472">Membrane</keyword>
<keyword evidence="3" id="KW-1185">Reference proteome</keyword>
<sequence length="158" mass="17665">MFKLLKNNKGMTITEIITALAVLGIISIPLMAVFSNSVLLTKMTGNQLEINAVMQIAKADVVQSVKNDVRLCDFSDPDKEIYLNPSRPTPDAIYAHVGNETAAFLELGTGNLTEKYKYKVRYEDMGAPDIVRLTIKLYTAQEKFLSELKIEVSSRDFQ</sequence>
<protein>
    <recommendedName>
        <fullName evidence="4">Prepilin-type N-terminal cleavage/methylation domain-containing protein</fullName>
    </recommendedName>
</protein>
<comment type="caution">
    <text evidence="2">The sequence shown here is derived from an EMBL/GenBank/DDBJ whole genome shotgun (WGS) entry which is preliminary data.</text>
</comment>
<keyword evidence="1" id="KW-1133">Transmembrane helix</keyword>
<reference evidence="2 3" key="1">
    <citation type="submission" date="2017-03" db="EMBL/GenBank/DDBJ databases">
        <title>Genome sequence of Clostridium hungatei DSM 14427.</title>
        <authorList>
            <person name="Poehlein A."/>
            <person name="Daniel R."/>
        </authorList>
    </citation>
    <scope>NUCLEOTIDE SEQUENCE [LARGE SCALE GENOMIC DNA]</scope>
    <source>
        <strain evidence="2 3">DSM 14427</strain>
    </source>
</reference>
<keyword evidence="1" id="KW-0812">Transmembrane</keyword>
<proteinExistence type="predicted"/>
<dbReference type="OrthoDB" id="2086626at2"/>
<dbReference type="InterPro" id="IPR012902">
    <property type="entry name" value="N_methyl_site"/>
</dbReference>
<evidence type="ECO:0000256" key="1">
    <source>
        <dbReference type="SAM" id="Phobius"/>
    </source>
</evidence>
<dbReference type="NCBIfam" id="TIGR02532">
    <property type="entry name" value="IV_pilin_GFxxxE"/>
    <property type="match status" value="1"/>
</dbReference>
<dbReference type="AlphaFoldDB" id="A0A1V4SHT4"/>
<gene>
    <name evidence="2" type="ORF">CLHUN_31690</name>
</gene>
<accession>A0A1V4SHT4</accession>
<feature type="transmembrane region" description="Helical" evidence="1">
    <location>
        <begin position="12"/>
        <end position="34"/>
    </location>
</feature>
<organism evidence="2 3">
    <name type="scientific">Ruminiclostridium hungatei</name>
    <name type="common">Clostridium hungatei</name>
    <dbReference type="NCBI Taxonomy" id="48256"/>
    <lineage>
        <taxon>Bacteria</taxon>
        <taxon>Bacillati</taxon>
        <taxon>Bacillota</taxon>
        <taxon>Clostridia</taxon>
        <taxon>Eubacteriales</taxon>
        <taxon>Oscillospiraceae</taxon>
        <taxon>Ruminiclostridium</taxon>
    </lineage>
</organism>
<name>A0A1V4SHT4_RUMHU</name>
<evidence type="ECO:0000313" key="2">
    <source>
        <dbReference type="EMBL" id="OPX43025.1"/>
    </source>
</evidence>
<dbReference type="RefSeq" id="WP_080065604.1">
    <property type="nucleotide sequence ID" value="NZ_MZGX01000022.1"/>
</dbReference>
<evidence type="ECO:0000313" key="3">
    <source>
        <dbReference type="Proteomes" id="UP000191554"/>
    </source>
</evidence>
<dbReference type="EMBL" id="MZGX01000022">
    <property type="protein sequence ID" value="OPX43025.1"/>
    <property type="molecule type" value="Genomic_DNA"/>
</dbReference>
<dbReference type="STRING" id="48256.CLHUN_31690"/>
<evidence type="ECO:0008006" key="4">
    <source>
        <dbReference type="Google" id="ProtNLM"/>
    </source>
</evidence>
<dbReference type="Proteomes" id="UP000191554">
    <property type="component" value="Unassembled WGS sequence"/>
</dbReference>